<evidence type="ECO:0000256" key="2">
    <source>
        <dbReference type="ARBA" id="ARBA00023125"/>
    </source>
</evidence>
<evidence type="ECO:0000256" key="4">
    <source>
        <dbReference type="PROSITE-ProRule" id="PRU00335"/>
    </source>
</evidence>
<dbReference type="InterPro" id="IPR036271">
    <property type="entry name" value="Tet_transcr_reg_TetR-rel_C_sf"/>
</dbReference>
<dbReference type="EMBL" id="CP101989">
    <property type="protein sequence ID" value="UUI65429.1"/>
    <property type="molecule type" value="Genomic_DNA"/>
</dbReference>
<dbReference type="InterPro" id="IPR009057">
    <property type="entry name" value="Homeodomain-like_sf"/>
</dbReference>
<dbReference type="Gene3D" id="1.10.357.10">
    <property type="entry name" value="Tetracycline Repressor, domain 2"/>
    <property type="match status" value="1"/>
</dbReference>
<evidence type="ECO:0000259" key="5">
    <source>
        <dbReference type="PROSITE" id="PS50977"/>
    </source>
</evidence>
<name>A0ABY5K597_9CELL</name>
<keyword evidence="1" id="KW-0805">Transcription regulation</keyword>
<keyword evidence="7" id="KW-1185">Reference proteome</keyword>
<keyword evidence="2 4" id="KW-0238">DNA-binding</keyword>
<organism evidence="6 7">
    <name type="scientific">Cellulomonas wangsupingiae</name>
    <dbReference type="NCBI Taxonomy" id="2968085"/>
    <lineage>
        <taxon>Bacteria</taxon>
        <taxon>Bacillati</taxon>
        <taxon>Actinomycetota</taxon>
        <taxon>Actinomycetes</taxon>
        <taxon>Micrococcales</taxon>
        <taxon>Cellulomonadaceae</taxon>
        <taxon>Cellulomonas</taxon>
    </lineage>
</organism>
<evidence type="ECO:0000313" key="6">
    <source>
        <dbReference type="EMBL" id="UUI65429.1"/>
    </source>
</evidence>
<dbReference type="SUPFAM" id="SSF48498">
    <property type="entry name" value="Tetracyclin repressor-like, C-terminal domain"/>
    <property type="match status" value="1"/>
</dbReference>
<protein>
    <submittedName>
        <fullName evidence="6">TetR/AcrR family transcriptional regulator</fullName>
    </submittedName>
</protein>
<dbReference type="PRINTS" id="PR00455">
    <property type="entry name" value="HTHTETR"/>
</dbReference>
<keyword evidence="3" id="KW-0804">Transcription</keyword>
<feature type="DNA-binding region" description="H-T-H motif" evidence="4">
    <location>
        <begin position="26"/>
        <end position="45"/>
    </location>
</feature>
<dbReference type="InterPro" id="IPR050109">
    <property type="entry name" value="HTH-type_TetR-like_transc_reg"/>
</dbReference>
<dbReference type="SUPFAM" id="SSF46689">
    <property type="entry name" value="Homeodomain-like"/>
    <property type="match status" value="1"/>
</dbReference>
<dbReference type="InterPro" id="IPR001647">
    <property type="entry name" value="HTH_TetR"/>
</dbReference>
<evidence type="ECO:0000256" key="3">
    <source>
        <dbReference type="ARBA" id="ARBA00023163"/>
    </source>
</evidence>
<dbReference type="Proteomes" id="UP001317322">
    <property type="component" value="Chromosome"/>
</dbReference>
<gene>
    <name evidence="6" type="ORF">NP075_01425</name>
</gene>
<dbReference type="RefSeq" id="WP_227564712.1">
    <property type="nucleotide sequence ID" value="NZ_CP101989.1"/>
</dbReference>
<dbReference type="PANTHER" id="PTHR30055">
    <property type="entry name" value="HTH-TYPE TRANSCRIPTIONAL REGULATOR RUTR"/>
    <property type="match status" value="1"/>
</dbReference>
<dbReference type="PROSITE" id="PS50977">
    <property type="entry name" value="HTH_TETR_2"/>
    <property type="match status" value="1"/>
</dbReference>
<accession>A0ABY5K597</accession>
<sequence length="236" mass="24929">MSDAVRARIIDAALRLLDEGGPEAMSTRAVGAAAGVQAPTIYRLFGDKQGLLDAVTAQRFEEYLAAKTQRARADDPVDDLRLGWDLHVGFGLANPAVYVAIYGAPRAGEPAPAVRRSEEILVAMMRRVAAAGRLRVDEDTAAQVFHAAGRGTTLLLIGTPAPERDERVPEIAREAMIAALTTQAVDAPAAEPLEVAARTVRAALPDVDVLSPGEKQLLAEWLDRLAVPGVAARAGA</sequence>
<dbReference type="PANTHER" id="PTHR30055:SF234">
    <property type="entry name" value="HTH-TYPE TRANSCRIPTIONAL REGULATOR BETI"/>
    <property type="match status" value="1"/>
</dbReference>
<evidence type="ECO:0000313" key="7">
    <source>
        <dbReference type="Proteomes" id="UP001317322"/>
    </source>
</evidence>
<proteinExistence type="predicted"/>
<evidence type="ECO:0000256" key="1">
    <source>
        <dbReference type="ARBA" id="ARBA00023015"/>
    </source>
</evidence>
<feature type="domain" description="HTH tetR-type" evidence="5">
    <location>
        <begin position="3"/>
        <end position="63"/>
    </location>
</feature>
<reference evidence="6 7" key="1">
    <citation type="submission" date="2022-07" db="EMBL/GenBank/DDBJ databases">
        <title>Novel species in genus cellulomonas.</title>
        <authorList>
            <person name="Ye L."/>
        </authorList>
    </citation>
    <scope>NUCLEOTIDE SEQUENCE [LARGE SCALE GENOMIC DNA]</scope>
    <source>
        <strain evidence="7">zg-Y908</strain>
    </source>
</reference>
<dbReference type="Pfam" id="PF00440">
    <property type="entry name" value="TetR_N"/>
    <property type="match status" value="1"/>
</dbReference>